<sequence length="419" mass="46093">MTQLDLISDTADTIRSWDPAREAALERLRRFVPSSGRTYADTRNHDFGPDNRSNISALSPWIRHRVILEEEVLAATLNRFSASTAEKFIQEVFWRGYFKGWLEQRPDVWIRYRTALAHQIAALDANSGLRKAYCEAVEGRTGIACFDAWAKELTETGYLHNHARMWFASIWIFTLRLPWELGADFFYRHLLDGDPASNTLSWRWVGGLHTKGKTYLAIPDNIARYTGGRFRDTHGLARAAEPLDEPPLGGRVPIPAASAPPRSGRCVLLITEEDTHPESWETGGLTVVAAAGLSLAAHRSPLPVSPAVERFSSAVVNQGLARSARHFGLDPGIVLPAENWTGALAALAQAADANMIATAYAPAGPVGDALRAAAADLAAAGLMLIQFRRPYDDLVWPHATAGFFKVKAKIPQILERLGL</sequence>
<dbReference type="GO" id="GO:0005737">
    <property type="term" value="C:cytoplasm"/>
    <property type="evidence" value="ECO:0007669"/>
    <property type="project" value="TreeGrafter"/>
</dbReference>
<dbReference type="Proteomes" id="UP000605148">
    <property type="component" value="Unassembled WGS sequence"/>
</dbReference>
<dbReference type="InterPro" id="IPR002081">
    <property type="entry name" value="Cryptochrome/DNA_photolyase_1"/>
</dbReference>
<dbReference type="OrthoDB" id="9772484at2"/>
<evidence type="ECO:0000256" key="2">
    <source>
        <dbReference type="ARBA" id="ARBA00022827"/>
    </source>
</evidence>
<comment type="caution">
    <text evidence="5">The sequence shown here is derived from an EMBL/GenBank/DDBJ whole genome shotgun (WGS) entry which is preliminary data.</text>
</comment>
<keyword evidence="1 3" id="KW-0285">Flavoprotein</keyword>
<dbReference type="Pfam" id="PF03441">
    <property type="entry name" value="FAD_binding_7"/>
    <property type="match status" value="1"/>
</dbReference>
<dbReference type="GO" id="GO:0071949">
    <property type="term" value="F:FAD binding"/>
    <property type="evidence" value="ECO:0007669"/>
    <property type="project" value="TreeGrafter"/>
</dbReference>
<dbReference type="PANTHER" id="PTHR11455:SF18">
    <property type="entry name" value="SI:CH1073-390K14.1"/>
    <property type="match status" value="1"/>
</dbReference>
<feature type="binding site" evidence="3">
    <location>
        <begin position="192"/>
        <end position="194"/>
    </location>
    <ligand>
        <name>FAD</name>
        <dbReference type="ChEBI" id="CHEBI:57692"/>
    </ligand>
</feature>
<protein>
    <recommendedName>
        <fullName evidence="4">Cryptochrome/DNA photolyase FAD-binding domain-containing protein</fullName>
    </recommendedName>
</protein>
<dbReference type="GO" id="GO:0003677">
    <property type="term" value="F:DNA binding"/>
    <property type="evidence" value="ECO:0007669"/>
    <property type="project" value="TreeGrafter"/>
</dbReference>
<feature type="domain" description="Cryptochrome/DNA photolyase FAD-binding" evidence="4">
    <location>
        <begin position="88"/>
        <end position="218"/>
    </location>
</feature>
<feature type="binding site" evidence="3">
    <location>
        <begin position="91"/>
        <end position="98"/>
    </location>
    <ligand>
        <name>FAD</name>
        <dbReference type="ChEBI" id="CHEBI:57692"/>
    </ligand>
</feature>
<evidence type="ECO:0000259" key="4">
    <source>
        <dbReference type="Pfam" id="PF03441"/>
    </source>
</evidence>
<evidence type="ECO:0000313" key="5">
    <source>
        <dbReference type="EMBL" id="GGB35653.1"/>
    </source>
</evidence>
<dbReference type="InterPro" id="IPR005101">
    <property type="entry name" value="Cryptochr/Photolyase_FAD-bd"/>
</dbReference>
<dbReference type="PANTHER" id="PTHR11455">
    <property type="entry name" value="CRYPTOCHROME"/>
    <property type="match status" value="1"/>
</dbReference>
<keyword evidence="2 3" id="KW-0274">FAD</keyword>
<reference evidence="5" key="2">
    <citation type="submission" date="2020-09" db="EMBL/GenBank/DDBJ databases">
        <authorList>
            <person name="Sun Q."/>
            <person name="Zhou Y."/>
        </authorList>
    </citation>
    <scope>NUCLEOTIDE SEQUENCE</scope>
    <source>
        <strain evidence="5">CGMCC 1.12426</strain>
    </source>
</reference>
<dbReference type="GO" id="GO:0003904">
    <property type="term" value="F:deoxyribodipyrimidine photo-lyase activity"/>
    <property type="evidence" value="ECO:0007669"/>
    <property type="project" value="TreeGrafter"/>
</dbReference>
<accession>A0A916WWN0</accession>
<dbReference type="RefSeq" id="WP_150494053.1">
    <property type="nucleotide sequence ID" value="NZ_BMFA01000001.1"/>
</dbReference>
<feature type="binding site" evidence="3">
    <location>
        <position position="39"/>
    </location>
    <ligand>
        <name>FAD</name>
        <dbReference type="ChEBI" id="CHEBI:57692"/>
    </ligand>
</feature>
<organism evidence="5 6">
    <name type="scientific">Roseibium aquae</name>
    <dbReference type="NCBI Taxonomy" id="1323746"/>
    <lineage>
        <taxon>Bacteria</taxon>
        <taxon>Pseudomonadati</taxon>
        <taxon>Pseudomonadota</taxon>
        <taxon>Alphaproteobacteria</taxon>
        <taxon>Hyphomicrobiales</taxon>
        <taxon>Stappiaceae</taxon>
        <taxon>Roseibium</taxon>
    </lineage>
</organism>
<dbReference type="Gene3D" id="1.25.40.80">
    <property type="match status" value="1"/>
</dbReference>
<gene>
    <name evidence="5" type="ORF">GCM10011316_04760</name>
</gene>
<name>A0A916WWN0_9HYPH</name>
<dbReference type="GO" id="GO:0032922">
    <property type="term" value="P:circadian regulation of gene expression"/>
    <property type="evidence" value="ECO:0007669"/>
    <property type="project" value="TreeGrafter"/>
</dbReference>
<dbReference type="GO" id="GO:0043153">
    <property type="term" value="P:entrainment of circadian clock by photoperiod"/>
    <property type="evidence" value="ECO:0007669"/>
    <property type="project" value="TreeGrafter"/>
</dbReference>
<keyword evidence="6" id="KW-1185">Reference proteome</keyword>
<reference evidence="5" key="1">
    <citation type="journal article" date="2014" name="Int. J. Syst. Evol. Microbiol.">
        <title>Complete genome sequence of Corynebacterium casei LMG S-19264T (=DSM 44701T), isolated from a smear-ripened cheese.</title>
        <authorList>
            <consortium name="US DOE Joint Genome Institute (JGI-PGF)"/>
            <person name="Walter F."/>
            <person name="Albersmeier A."/>
            <person name="Kalinowski J."/>
            <person name="Ruckert C."/>
        </authorList>
    </citation>
    <scope>NUCLEOTIDE SEQUENCE</scope>
    <source>
        <strain evidence="5">CGMCC 1.12426</strain>
    </source>
</reference>
<dbReference type="InterPro" id="IPR036134">
    <property type="entry name" value="Crypto/Photolyase_FAD-like_sf"/>
</dbReference>
<evidence type="ECO:0000256" key="3">
    <source>
        <dbReference type="PIRSR" id="PIRSR602081-1"/>
    </source>
</evidence>
<dbReference type="EMBL" id="BMFA01000001">
    <property type="protein sequence ID" value="GGB35653.1"/>
    <property type="molecule type" value="Genomic_DNA"/>
</dbReference>
<evidence type="ECO:0000256" key="1">
    <source>
        <dbReference type="ARBA" id="ARBA00022630"/>
    </source>
</evidence>
<proteinExistence type="predicted"/>
<feature type="binding site" evidence="3">
    <location>
        <position position="88"/>
    </location>
    <ligand>
        <name>FAD</name>
        <dbReference type="ChEBI" id="CHEBI:57692"/>
    </ligand>
</feature>
<evidence type="ECO:0000313" key="6">
    <source>
        <dbReference type="Proteomes" id="UP000605148"/>
    </source>
</evidence>
<dbReference type="Gene3D" id="1.10.579.10">
    <property type="entry name" value="DNA Cyclobutane Dipyrimidine Photolyase, subunit A, domain 3"/>
    <property type="match status" value="1"/>
</dbReference>
<dbReference type="AlphaFoldDB" id="A0A916WWN0"/>
<comment type="cofactor">
    <cofactor evidence="3">
        <name>FAD</name>
        <dbReference type="ChEBI" id="CHEBI:57692"/>
    </cofactor>
    <text evidence="3">Binds 1 FAD per subunit.</text>
</comment>
<dbReference type="SUPFAM" id="SSF48173">
    <property type="entry name" value="Cryptochrome/photolyase FAD-binding domain"/>
    <property type="match status" value="1"/>
</dbReference>